<dbReference type="STRING" id="45073.Lqui_0957"/>
<evidence type="ECO:0000259" key="1">
    <source>
        <dbReference type="Pfam" id="PF01882"/>
    </source>
</evidence>
<comment type="caution">
    <text evidence="2">The sequence shown here is derived from an EMBL/GenBank/DDBJ whole genome shotgun (WGS) entry which is preliminary data.</text>
</comment>
<dbReference type="AlphaFoldDB" id="A0A0W0Y530"/>
<dbReference type="PATRIC" id="fig|45073.5.peg.1009"/>
<name>A0A0W0Y530_9GAMM</name>
<evidence type="ECO:0000313" key="2">
    <source>
        <dbReference type="EMBL" id="KTD52113.1"/>
    </source>
</evidence>
<dbReference type="InterPro" id="IPR002881">
    <property type="entry name" value="DUF58"/>
</dbReference>
<dbReference type="SUPFAM" id="SSF53300">
    <property type="entry name" value="vWA-like"/>
    <property type="match status" value="1"/>
</dbReference>
<reference evidence="2 3" key="1">
    <citation type="submission" date="2015-11" db="EMBL/GenBank/DDBJ databases">
        <title>Genomic analysis of 38 Legionella species identifies large and diverse effector repertoires.</title>
        <authorList>
            <person name="Burstein D."/>
            <person name="Amaro F."/>
            <person name="Zusman T."/>
            <person name="Lifshitz Z."/>
            <person name="Cohen O."/>
            <person name="Gilbert J.A."/>
            <person name="Pupko T."/>
            <person name="Shuman H.A."/>
            <person name="Segal G."/>
        </authorList>
    </citation>
    <scope>NUCLEOTIDE SEQUENCE [LARGE SCALE GENOMIC DNA]</scope>
    <source>
        <strain evidence="2 3">CDC#1442-AUS-E</strain>
    </source>
</reference>
<evidence type="ECO:0000313" key="3">
    <source>
        <dbReference type="Proteomes" id="UP000054618"/>
    </source>
</evidence>
<dbReference type="PANTHER" id="PTHR33608">
    <property type="entry name" value="BLL2464 PROTEIN"/>
    <property type="match status" value="1"/>
</dbReference>
<dbReference type="RefSeq" id="WP_058507045.1">
    <property type="nucleotide sequence ID" value="NZ_CAAAIK010000006.1"/>
</dbReference>
<feature type="domain" description="DUF58" evidence="1">
    <location>
        <begin position="49"/>
        <end position="265"/>
    </location>
</feature>
<accession>A0A0W0Y530</accession>
<gene>
    <name evidence="2" type="ORF">Lqui_0957</name>
</gene>
<dbReference type="PANTHER" id="PTHR33608:SF12">
    <property type="entry name" value="DUF58 DOMAIN-CONTAINING PROTEIN"/>
    <property type="match status" value="1"/>
</dbReference>
<keyword evidence="3" id="KW-1185">Reference proteome</keyword>
<protein>
    <recommendedName>
        <fullName evidence="1">DUF58 domain-containing protein</fullName>
    </recommendedName>
</protein>
<organism evidence="2 3">
    <name type="scientific">Legionella quinlivanii</name>
    <dbReference type="NCBI Taxonomy" id="45073"/>
    <lineage>
        <taxon>Bacteria</taxon>
        <taxon>Pseudomonadati</taxon>
        <taxon>Pseudomonadota</taxon>
        <taxon>Gammaproteobacteria</taxon>
        <taxon>Legionellales</taxon>
        <taxon>Legionellaceae</taxon>
        <taxon>Legionella</taxon>
    </lineage>
</organism>
<dbReference type="OrthoDB" id="9776116at2"/>
<dbReference type="Pfam" id="PF01882">
    <property type="entry name" value="DUF58"/>
    <property type="match status" value="1"/>
</dbReference>
<dbReference type="Proteomes" id="UP000054618">
    <property type="component" value="Unassembled WGS sequence"/>
</dbReference>
<proteinExistence type="predicted"/>
<dbReference type="InterPro" id="IPR036465">
    <property type="entry name" value="vWFA_dom_sf"/>
</dbReference>
<sequence length="304" mass="34913">MVNGVSIDLAELIAFKRFARKMAYKPEKGVPGSGNHLSKFRGRGMDFSEVRNYQAGDEIRHMEWRVTARTGRPHIKLYQEERERPVVIVVDFNPSMYFGTRKAFKSVIAARLAAMIAWTTVKQGDKIGALLYSSERHNEYIPRSREGGVLPILAGLMEYTNQASGMMTERPPKPLGEALSRLRRVVKPGSIIVVLSDFYHMNGEAEKHLSRLHEHNDILAYQIIDPLELNSPLPALYAITDGHQELLLDTANPKVKADYQQWCDQRQQSLQHLFKRLRIQYVQVNGENDIPQVIYQTFPRRKRD</sequence>
<dbReference type="EMBL" id="LNYS01000006">
    <property type="protein sequence ID" value="KTD52113.1"/>
    <property type="molecule type" value="Genomic_DNA"/>
</dbReference>